<comment type="similarity">
    <text evidence="1">Belongs to the methyltransferase superfamily. LaeA methyltransferase family.</text>
</comment>
<proteinExistence type="inferred from homology"/>
<dbReference type="InterPro" id="IPR029063">
    <property type="entry name" value="SAM-dependent_MTases_sf"/>
</dbReference>
<dbReference type="GO" id="GO:0008168">
    <property type="term" value="F:methyltransferase activity"/>
    <property type="evidence" value="ECO:0007669"/>
    <property type="project" value="UniProtKB-KW"/>
</dbReference>
<keyword evidence="4" id="KW-1185">Reference proteome</keyword>
<dbReference type="Pfam" id="PF13489">
    <property type="entry name" value="Methyltransf_23"/>
    <property type="match status" value="1"/>
</dbReference>
<feature type="region of interest" description="Disordered" evidence="2">
    <location>
        <begin position="208"/>
        <end position="232"/>
    </location>
</feature>
<dbReference type="Proteomes" id="UP001338125">
    <property type="component" value="Unassembled WGS sequence"/>
</dbReference>
<organism evidence="3 4">
    <name type="scientific">Cladobotryum mycophilum</name>
    <dbReference type="NCBI Taxonomy" id="491253"/>
    <lineage>
        <taxon>Eukaryota</taxon>
        <taxon>Fungi</taxon>
        <taxon>Dikarya</taxon>
        <taxon>Ascomycota</taxon>
        <taxon>Pezizomycotina</taxon>
        <taxon>Sordariomycetes</taxon>
        <taxon>Hypocreomycetidae</taxon>
        <taxon>Hypocreales</taxon>
        <taxon>Hypocreaceae</taxon>
        <taxon>Cladobotryum</taxon>
    </lineage>
</organism>
<evidence type="ECO:0000313" key="3">
    <source>
        <dbReference type="EMBL" id="KAK5991010.1"/>
    </source>
</evidence>
<keyword evidence="3" id="KW-0489">Methyltransferase</keyword>
<protein>
    <submittedName>
        <fullName evidence="3">Methyltransferase pytC</fullName>
    </submittedName>
</protein>
<dbReference type="Gene3D" id="3.40.50.150">
    <property type="entry name" value="Vaccinia Virus protein VP39"/>
    <property type="match status" value="1"/>
</dbReference>
<dbReference type="CDD" id="cd02440">
    <property type="entry name" value="AdoMet_MTases"/>
    <property type="match status" value="1"/>
</dbReference>
<feature type="region of interest" description="Disordered" evidence="2">
    <location>
        <begin position="125"/>
        <end position="166"/>
    </location>
</feature>
<dbReference type="PANTHER" id="PTHR43591">
    <property type="entry name" value="METHYLTRANSFERASE"/>
    <property type="match status" value="1"/>
</dbReference>
<feature type="compositionally biased region" description="Basic and acidic residues" evidence="2">
    <location>
        <begin position="51"/>
        <end position="60"/>
    </location>
</feature>
<feature type="compositionally biased region" description="Basic and acidic residues" evidence="2">
    <location>
        <begin position="143"/>
        <end position="162"/>
    </location>
</feature>
<dbReference type="EMBL" id="JAVFKD010000014">
    <property type="protein sequence ID" value="KAK5991010.1"/>
    <property type="molecule type" value="Genomic_DNA"/>
</dbReference>
<evidence type="ECO:0000313" key="4">
    <source>
        <dbReference type="Proteomes" id="UP001338125"/>
    </source>
</evidence>
<comment type="caution">
    <text evidence="3">The sequence shown here is derived from an EMBL/GenBank/DDBJ whole genome shotgun (WGS) entry which is preliminary data.</text>
</comment>
<feature type="region of interest" description="Disordered" evidence="2">
    <location>
        <begin position="51"/>
        <end position="70"/>
    </location>
</feature>
<name>A0ABR0SGZ9_9HYPO</name>
<gene>
    <name evidence="3" type="ORF">PT974_09285</name>
</gene>
<dbReference type="SUPFAM" id="SSF53335">
    <property type="entry name" value="S-adenosyl-L-methionine-dependent methyltransferases"/>
    <property type="match status" value="1"/>
</dbReference>
<reference evidence="3 4" key="1">
    <citation type="submission" date="2024-01" db="EMBL/GenBank/DDBJ databases">
        <title>Complete genome of Cladobotryum mycophilum ATHUM6906.</title>
        <authorList>
            <person name="Christinaki A.C."/>
            <person name="Myridakis A.I."/>
            <person name="Kouvelis V.N."/>
        </authorList>
    </citation>
    <scope>NUCLEOTIDE SEQUENCE [LARGE SCALE GENOMIC DNA]</scope>
    <source>
        <strain evidence="3 4">ATHUM6906</strain>
    </source>
</reference>
<sequence>MPQESYGGPDGLAYGATLIRDSKANVPSTSDRRGSIMAISDLLNGPIVPTSDHERNHDSGALRNQSISHDGQVARDRLEEARLEYGNAGPTDQSTTAPSKVVTNTHNLLAADNHFASQSETELGMGKACADSPGDGCENPSLETHEKERRVPQHQEQRKPTEFDAGSDSIFFSPLTHPNGVSIFPELSASEQEDLSHEALDQAEESIIADSVESRTDDSDAGYDSDGLSSASTSAASSIRDYMFENGRRYHRFREGSYNFPNDDIEQEREDMKHAMVKLLCSQKLHFAPIGHNPQQILDIGTGTGIWPIEMGDQYPSALILGIDLSPIQPDWLPPNVRFLVDDVESPWLHPRNHFDYIHSRHTVMAVRDWMKLFRRAMEHLKPGGWIELQEVHHTPQSAHPEVGMAPDHPVPKFWRNVTAGLGALGVDLDIVAGGRLANMMREAGFANVTERVLHIPIGTWPKNKVLKTVGLYWRTILLDGLQAIALGPLTRGLQWNRDQVELSIMEVRRAYYDNASLIYMPFHVIYAQKPLDTF</sequence>
<evidence type="ECO:0000256" key="2">
    <source>
        <dbReference type="SAM" id="MobiDB-lite"/>
    </source>
</evidence>
<dbReference type="PANTHER" id="PTHR43591:SF10">
    <property type="entry name" value="ABC TRANSMEMBRANE TYPE-1 DOMAIN-CONTAINING PROTEIN-RELATED"/>
    <property type="match status" value="1"/>
</dbReference>
<evidence type="ECO:0000256" key="1">
    <source>
        <dbReference type="ARBA" id="ARBA00038158"/>
    </source>
</evidence>
<dbReference type="GO" id="GO:0032259">
    <property type="term" value="P:methylation"/>
    <property type="evidence" value="ECO:0007669"/>
    <property type="project" value="UniProtKB-KW"/>
</dbReference>
<accession>A0ABR0SGZ9</accession>
<keyword evidence="3" id="KW-0808">Transferase</keyword>